<dbReference type="AlphaFoldDB" id="A0A543DWQ9"/>
<reference evidence="1 2" key="1">
    <citation type="submission" date="2019-06" db="EMBL/GenBank/DDBJ databases">
        <title>Sequencing the genomes of 1000 actinobacteria strains.</title>
        <authorList>
            <person name="Klenk H.-P."/>
        </authorList>
    </citation>
    <scope>NUCLEOTIDE SEQUENCE [LARGE SCALE GENOMIC DNA]</scope>
    <source>
        <strain evidence="1 2">DSM 45301</strain>
    </source>
</reference>
<accession>A0A543DWQ9</accession>
<comment type="caution">
    <text evidence="1">The sequence shown here is derived from an EMBL/GenBank/DDBJ whole genome shotgun (WGS) entry which is preliminary data.</text>
</comment>
<proteinExistence type="predicted"/>
<sequence length="237" mass="25304">MTGPVHPFERFHRPRSGNATTMPRQLVSAVFAAIARWRAARAFHPRGELFDARVHLADRASVVATALGGTGERPALVRLSKGAGTPGALPDLLGVAVRVEVGGHVLDVLFTSGRRLLAPSTGWSRRSYTTLLPYAAGGRRVVLGLEPEEPWRPGGADPGTARVALPLAFTLTERQRGRPASPIGRLVLDAAHPGDPVAFDPTRNSHPDLQLAPPLRRLRAWAYAGSRRGRGAQGRGG</sequence>
<organism evidence="1 2">
    <name type="scientific">Pseudonocardia kunmingensis</name>
    <dbReference type="NCBI Taxonomy" id="630975"/>
    <lineage>
        <taxon>Bacteria</taxon>
        <taxon>Bacillati</taxon>
        <taxon>Actinomycetota</taxon>
        <taxon>Actinomycetes</taxon>
        <taxon>Pseudonocardiales</taxon>
        <taxon>Pseudonocardiaceae</taxon>
        <taxon>Pseudonocardia</taxon>
    </lineage>
</organism>
<evidence type="ECO:0000313" key="1">
    <source>
        <dbReference type="EMBL" id="TQM13768.1"/>
    </source>
</evidence>
<gene>
    <name evidence="1" type="ORF">FB558_0521</name>
</gene>
<name>A0A543DWQ9_9PSEU</name>
<keyword evidence="2" id="KW-1185">Reference proteome</keyword>
<evidence type="ECO:0008006" key="3">
    <source>
        <dbReference type="Google" id="ProtNLM"/>
    </source>
</evidence>
<protein>
    <recommendedName>
        <fullName evidence="3">Phosphodiesterase</fullName>
    </recommendedName>
</protein>
<dbReference type="Proteomes" id="UP000315677">
    <property type="component" value="Unassembled WGS sequence"/>
</dbReference>
<dbReference type="EMBL" id="VFPA01000001">
    <property type="protein sequence ID" value="TQM13768.1"/>
    <property type="molecule type" value="Genomic_DNA"/>
</dbReference>
<evidence type="ECO:0000313" key="2">
    <source>
        <dbReference type="Proteomes" id="UP000315677"/>
    </source>
</evidence>